<evidence type="ECO:0000256" key="1">
    <source>
        <dbReference type="ARBA" id="ARBA00022603"/>
    </source>
</evidence>
<dbReference type="InterPro" id="IPR036464">
    <property type="entry name" value="Rubisco_LSMT_subst-bd_sf"/>
</dbReference>
<organism evidence="5 6">
    <name type="scientific">Stephanodiscus triporus</name>
    <dbReference type="NCBI Taxonomy" id="2934178"/>
    <lineage>
        <taxon>Eukaryota</taxon>
        <taxon>Sar</taxon>
        <taxon>Stramenopiles</taxon>
        <taxon>Ochrophyta</taxon>
        <taxon>Bacillariophyta</taxon>
        <taxon>Coscinodiscophyceae</taxon>
        <taxon>Thalassiosirophycidae</taxon>
        <taxon>Stephanodiscales</taxon>
        <taxon>Stephanodiscaceae</taxon>
        <taxon>Stephanodiscus</taxon>
    </lineage>
</organism>
<proteinExistence type="predicted"/>
<keyword evidence="3" id="KW-0949">S-adenosyl-L-methionine</keyword>
<evidence type="ECO:0000313" key="6">
    <source>
        <dbReference type="Proteomes" id="UP001530315"/>
    </source>
</evidence>
<feature type="signal peptide" evidence="4">
    <location>
        <begin position="1"/>
        <end position="21"/>
    </location>
</feature>
<protein>
    <recommendedName>
        <fullName evidence="7">SET domain-containing protein</fullName>
    </recommendedName>
</protein>
<keyword evidence="2" id="KW-0808">Transferase</keyword>
<dbReference type="InterPro" id="IPR046341">
    <property type="entry name" value="SET_dom_sf"/>
</dbReference>
<dbReference type="SUPFAM" id="SSF81822">
    <property type="entry name" value="RuBisCo LSMT C-terminal, substrate-binding domain"/>
    <property type="match status" value="1"/>
</dbReference>
<dbReference type="EMBL" id="JALLAZ020001770">
    <property type="protein sequence ID" value="KAL3764530.1"/>
    <property type="molecule type" value="Genomic_DNA"/>
</dbReference>
<reference evidence="5 6" key="1">
    <citation type="submission" date="2024-10" db="EMBL/GenBank/DDBJ databases">
        <title>Updated reference genomes for cyclostephanoid diatoms.</title>
        <authorList>
            <person name="Roberts W.R."/>
            <person name="Alverson A.J."/>
        </authorList>
    </citation>
    <scope>NUCLEOTIDE SEQUENCE [LARGE SCALE GENOMIC DNA]</scope>
    <source>
        <strain evidence="5 6">AJA276-08</strain>
    </source>
</reference>
<dbReference type="GO" id="GO:0008168">
    <property type="term" value="F:methyltransferase activity"/>
    <property type="evidence" value="ECO:0007669"/>
    <property type="project" value="UniProtKB-KW"/>
</dbReference>
<evidence type="ECO:0000256" key="4">
    <source>
        <dbReference type="SAM" id="SignalP"/>
    </source>
</evidence>
<comment type="caution">
    <text evidence="5">The sequence shown here is derived from an EMBL/GenBank/DDBJ whole genome shotgun (WGS) entry which is preliminary data.</text>
</comment>
<keyword evidence="6" id="KW-1185">Reference proteome</keyword>
<evidence type="ECO:0008006" key="7">
    <source>
        <dbReference type="Google" id="ProtNLM"/>
    </source>
</evidence>
<dbReference type="PANTHER" id="PTHR13271:SF151">
    <property type="entry name" value="SET DOMAIN-CONTAINING PROTEIN 4"/>
    <property type="match status" value="1"/>
</dbReference>
<keyword evidence="4" id="KW-0732">Signal</keyword>
<dbReference type="Proteomes" id="UP001530315">
    <property type="component" value="Unassembled WGS sequence"/>
</dbReference>
<dbReference type="AlphaFoldDB" id="A0ABD3MKC7"/>
<dbReference type="PANTHER" id="PTHR13271">
    <property type="entry name" value="UNCHARACTERIZED PUTATIVE METHYLTRANSFERASE"/>
    <property type="match status" value="1"/>
</dbReference>
<dbReference type="GO" id="GO:0032259">
    <property type="term" value="P:methylation"/>
    <property type="evidence" value="ECO:0007669"/>
    <property type="project" value="UniProtKB-KW"/>
</dbReference>
<dbReference type="Gene3D" id="3.90.1410.10">
    <property type="entry name" value="set domain protein methyltransferase, domain 1"/>
    <property type="match status" value="1"/>
</dbReference>
<dbReference type="InterPro" id="IPR050600">
    <property type="entry name" value="SETD3_SETD6_MTase"/>
</dbReference>
<accession>A0ABD3MKC7</accession>
<evidence type="ECO:0000313" key="5">
    <source>
        <dbReference type="EMBL" id="KAL3764530.1"/>
    </source>
</evidence>
<feature type="chain" id="PRO_5044823618" description="SET domain-containing protein" evidence="4">
    <location>
        <begin position="22"/>
        <end position="427"/>
    </location>
</feature>
<gene>
    <name evidence="5" type="ORF">ACHAW5_004794</name>
</gene>
<sequence>MRLLGLVTAASLFSSPCATRATSAHHTGESDDPRASSKFPNLVKWFRNHGGTIDDRVTNGYEPGSNIRGMIATDDIPAETILVHTPGSLVIPGNHDCCGCKNIEAVKEELRKGEQSKWHTYFDFVDISSWSRVPFDWDRARGSGRAIQELQGMPPAGHTHEQIDKYQEECLAGKEMTDLDLKAFKVGMTRVADIGMVPMYDLMNHHNGIINTYLHTEDDGGLFVLSLTGIPAGAPLYLSYARSGHESTIDSFNAYGFVEDYPQLWRWNDSKNQLVENHAHHRYVTESEDLPDPNSSSHEVLVISPTLAALSPSTDLTWVLGNEQLSLEQWQNQIESHHLHLRTSYVNTIRDSATTFLEKLPTTLEFDERLIPNEKRRLEELKIMGKDHANEEDAVQAIEYRIAFKKALQLAIDVAEREKFFDDTDEL</sequence>
<keyword evidence="1" id="KW-0489">Methyltransferase</keyword>
<dbReference type="CDD" id="cd10527">
    <property type="entry name" value="SET_LSMT"/>
    <property type="match status" value="1"/>
</dbReference>
<dbReference type="SUPFAM" id="SSF82199">
    <property type="entry name" value="SET domain"/>
    <property type="match status" value="1"/>
</dbReference>
<name>A0ABD3MKC7_9STRA</name>
<evidence type="ECO:0000256" key="2">
    <source>
        <dbReference type="ARBA" id="ARBA00022679"/>
    </source>
</evidence>
<evidence type="ECO:0000256" key="3">
    <source>
        <dbReference type="ARBA" id="ARBA00022691"/>
    </source>
</evidence>